<accession>A0A2S3ZBQ0</accession>
<dbReference type="AlphaFoldDB" id="A0A2S3ZBQ0"/>
<organism evidence="1 2">
    <name type="scientific">Cryobacterium zongtaii</name>
    <dbReference type="NCBI Taxonomy" id="1259217"/>
    <lineage>
        <taxon>Bacteria</taxon>
        <taxon>Bacillati</taxon>
        <taxon>Actinomycetota</taxon>
        <taxon>Actinomycetes</taxon>
        <taxon>Micrococcales</taxon>
        <taxon>Microbacteriaceae</taxon>
        <taxon>Cryobacterium</taxon>
    </lineage>
</organism>
<dbReference type="EMBL" id="PPXF01000050">
    <property type="protein sequence ID" value="POH63305.1"/>
    <property type="molecule type" value="Genomic_DNA"/>
</dbReference>
<reference evidence="1 2" key="1">
    <citation type="submission" date="2018-01" db="EMBL/GenBank/DDBJ databases">
        <title>Cryobacterium sp. nov., from glaciers in China.</title>
        <authorList>
            <person name="Liu Q."/>
            <person name="Xin Y.-H."/>
        </authorList>
    </citation>
    <scope>NUCLEOTIDE SEQUENCE [LARGE SCALE GENOMIC DNA]</scope>
    <source>
        <strain evidence="1 2">TMB1-8</strain>
    </source>
</reference>
<protein>
    <submittedName>
        <fullName evidence="1">Uncharacterized protein</fullName>
    </submittedName>
</protein>
<feature type="non-terminal residue" evidence="1">
    <location>
        <position position="62"/>
    </location>
</feature>
<evidence type="ECO:0000313" key="1">
    <source>
        <dbReference type="EMBL" id="POH63305.1"/>
    </source>
</evidence>
<comment type="caution">
    <text evidence="1">The sequence shown here is derived from an EMBL/GenBank/DDBJ whole genome shotgun (WGS) entry which is preliminary data.</text>
</comment>
<dbReference type="Proteomes" id="UP000237104">
    <property type="component" value="Unassembled WGS sequence"/>
</dbReference>
<name>A0A2S3ZBQ0_9MICO</name>
<evidence type="ECO:0000313" key="2">
    <source>
        <dbReference type="Proteomes" id="UP000237104"/>
    </source>
</evidence>
<sequence>MDPVAAAISAVIDPLIENEKVIAAGYAERSRLLTELDRLGHQRRIIEGLGGDPVESGRNDPD</sequence>
<gene>
    <name evidence="1" type="ORF">C3B59_10780</name>
</gene>
<proteinExistence type="predicted"/>